<evidence type="ECO:0000313" key="2">
    <source>
        <dbReference type="Proteomes" id="UP000000862"/>
    </source>
</evidence>
<reference evidence="1 2" key="7">
    <citation type="journal article" date="2000" name="Virology">
        <title>Characterization of a beta-1,3-glucanase encoded by chlorella virus PBCV-1.</title>
        <authorList>
            <person name="Sun L."/>
            <person name="Gurnon J.R."/>
            <person name="Adams B.J."/>
            <person name="Graves M.V."/>
            <person name="Van Etten J.L."/>
        </authorList>
    </citation>
    <scope>NUCLEOTIDE SEQUENCE [LARGE SCALE GENOMIC DNA]</scope>
</reference>
<dbReference type="GeneID" id="918157"/>
<dbReference type="KEGG" id="vg:918157"/>
<gene>
    <name evidence="1" type="primary">a670R</name>
</gene>
<sequence>MGNEGFDVFVINLTTRDKSLRGTVLYHLLQVNHTICHHRYNFGKVDTHILVGKCEVFQETTSKLLGLPFRVLHSGENLGKHHLHRIGGHRVDKTATLRNPFVTDILVLVGHAREQLVEGGVE</sequence>
<proteinExistence type="predicted"/>
<reference evidence="1 2" key="4">
    <citation type="journal article" date="1996" name="Virology">
        <title>Analysis of 76 kb of the chlorella virus PBCV-1 330-kb genome: map positions 182 to 258.</title>
        <authorList>
            <person name="Kutish G.F."/>
            <person name="Li Y."/>
            <person name="Lu Z."/>
            <person name="Furuta M."/>
            <person name="Rock D.L."/>
            <person name="Van Etten J.L."/>
        </authorList>
    </citation>
    <scope>NUCLEOTIDE SEQUENCE [LARGE SCALE GENOMIC DNA]</scope>
</reference>
<dbReference type="RefSeq" id="NP_049026.1">
    <property type="nucleotide sequence ID" value="NC_000852.5"/>
</dbReference>
<reference evidence="1 2" key="3">
    <citation type="journal article" date="1996" name="Virology">
        <title>Analysis of 94 kb of the chlorella virus PBCV-1 330-kb genome: map positions 88 to 182.</title>
        <authorList>
            <person name="Lu Z."/>
            <person name="Li Y."/>
            <person name="Que Q."/>
            <person name="Kutish G.F."/>
            <person name="Rock D.L."/>
            <person name="Van Etten J.L."/>
        </authorList>
    </citation>
    <scope>NUCLEOTIDE SEQUENCE [LARGE SCALE GENOMIC DNA]</scope>
</reference>
<reference evidence="1 2" key="8">
    <citation type="journal article" date="2010" name="J. Virol.">
        <title>Microarray analysis of Paramecium bursaria chlorella virus 1 transcription.</title>
        <authorList>
            <person name="Yanai-Balser G.M."/>
            <person name="Duncan G.A."/>
            <person name="Eudy J.D."/>
            <person name="Wang D."/>
            <person name="Li X."/>
            <person name="Agarkova I.V."/>
            <person name="Dunigan D.D."/>
            <person name="Van Etten J.L."/>
        </authorList>
    </citation>
    <scope>NUCLEOTIDE SEQUENCE [LARGE SCALE GENOMIC DNA]</scope>
</reference>
<keyword evidence="2" id="KW-1185">Reference proteome</keyword>
<dbReference type="EMBL" id="JF411744">
    <property type="protein sequence ID" value="AAC97047.1"/>
    <property type="molecule type" value="Genomic_DNA"/>
</dbReference>
<dbReference type="Proteomes" id="UP000000862">
    <property type="component" value="Segment"/>
</dbReference>
<dbReference type="PIR" id="T18172">
    <property type="entry name" value="T18172"/>
</dbReference>
<accession>O41152</accession>
<organism evidence="1 2">
    <name type="scientific">Paramecium bursaria Chlorella virus 1</name>
    <name type="common">PBCV-1</name>
    <dbReference type="NCBI Taxonomy" id="10506"/>
    <lineage>
        <taxon>Viruses</taxon>
        <taxon>Varidnaviria</taxon>
        <taxon>Bamfordvirae</taxon>
        <taxon>Nucleocytoviricota</taxon>
        <taxon>Megaviricetes</taxon>
        <taxon>Algavirales</taxon>
        <taxon>Phycodnaviridae</taxon>
        <taxon>Chlorovirus</taxon>
        <taxon>Chlorovirus vanettense</taxon>
    </lineage>
</organism>
<evidence type="ECO:0000313" key="1">
    <source>
        <dbReference type="EMBL" id="AAC97047.1"/>
    </source>
</evidence>
<reference evidence="1 2" key="5">
    <citation type="journal article" date="1997" name="Virology">
        <title>Analysis of 74 kb of DNA located at the right end of the 330-kb chlorella virus PBCV-1 genome.</title>
        <authorList>
            <person name="Li Y."/>
            <person name="Lu Z."/>
            <person name="Sun L."/>
            <person name="Ropp S."/>
            <person name="Kutish G.F."/>
            <person name="Rock D.L."/>
            <person name="Van Etten J.L."/>
        </authorList>
    </citation>
    <scope>NUCLEOTIDE SEQUENCE [LARGE SCALE GENOMIC DNA]</scope>
</reference>
<reference evidence="1 2" key="1">
    <citation type="journal article" date="1995" name="Virology">
        <title>Analysis of 45 kb of DNA located at the left end of the chlorella virus PBCV-1 genome.</title>
        <authorList>
            <person name="Lu Z."/>
            <person name="Li Y."/>
            <person name="Zhang Y."/>
            <person name="Kutish G.F."/>
            <person name="Rock D.L."/>
            <person name="Van Etten J.L."/>
        </authorList>
    </citation>
    <scope>NUCLEOTIDE SEQUENCE [LARGE SCALE GENOMIC DNA]</scope>
</reference>
<organismHost>
    <name type="scientific">Chlorella</name>
    <dbReference type="NCBI Taxonomy" id="3071"/>
</organismHost>
<reference evidence="1 2" key="6">
    <citation type="journal article" date="1999" name="Virology">
        <title>Chlorella virus PBCV-1 encodes a functional homospermidine synthase.</title>
        <authorList>
            <person name="Kaiser A."/>
            <person name="Vollmert M."/>
            <person name="Tholl D."/>
            <person name="Graves M.V."/>
            <person name="Gurnon J.R."/>
            <person name="Xing W."/>
            <person name="Lisec A.D."/>
            <person name="Nickerson K.W."/>
            <person name="Van Etten J.L."/>
        </authorList>
    </citation>
    <scope>NUCLEOTIDE SEQUENCE [LARGE SCALE GENOMIC DNA]</scope>
</reference>
<protein>
    <submittedName>
        <fullName evidence="1">Uncharacterized protein</fullName>
    </submittedName>
</protein>
<reference evidence="1 2" key="2">
    <citation type="journal article" date="1995" name="Virology">
        <title>Analysis of 43 kb of the Chlorella virus PBCV-1 330-kb genome: map positions 45 to 88.</title>
        <authorList>
            <person name="Li Y."/>
            <person name="Lu Z."/>
            <person name="Burbank D.E."/>
            <person name="Kutish G.F."/>
            <person name="Rock D.L."/>
            <person name="Van Etten J.L."/>
        </authorList>
    </citation>
    <scope>NUCLEOTIDE SEQUENCE [LARGE SCALE GENOMIC DNA]</scope>
</reference>
<name>O41152_PBCV1</name>